<comment type="caution">
    <text evidence="2">The sequence shown here is derived from an EMBL/GenBank/DDBJ whole genome shotgun (WGS) entry which is preliminary data.</text>
</comment>
<accession>A0A8J7YL54</accession>
<evidence type="ECO:0000313" key="3">
    <source>
        <dbReference type="Proteomes" id="UP000716004"/>
    </source>
</evidence>
<sequence length="325" mass="35236">MNSSAAMEISEHIDRLVSTDFHSRKFIIDLYGAARRQSGNIPLTYRAALLISEKVRPDSSVLFITGFPTYGDFVAEQDGPVGACMLSRVLSELLRVRPVVLTDASQAGMVEKCFMGCGFSLAGRLGEEHQVVVRGFKENTEIDFSSVFDEFSPSAIIAIERPSKNSSGRYMSMRGMDISSKVARLDDILNEARKRGIPTVGVGDGGNEAGCGLIEKEVIKFHPNGKTIASAVGTDVLVFSSVSNFGAYGIAGALAAISGDFYALPDKEILMSALKSAATSGLHNGPPKWLDPGSDGVPFELEGLVWEGIRRMIWEKVNPHYPRFY</sequence>
<name>A0A8J7YL54_9ARCH</name>
<evidence type="ECO:0000259" key="1">
    <source>
        <dbReference type="Pfam" id="PF14336"/>
    </source>
</evidence>
<protein>
    <submittedName>
        <fullName evidence="2">DUF4392 domain-containing protein</fullName>
    </submittedName>
</protein>
<dbReference type="Gene3D" id="3.90.1640.20">
    <property type="entry name" value="TON_0340"/>
    <property type="match status" value="1"/>
</dbReference>
<dbReference type="EMBL" id="JAGVSJ010000044">
    <property type="protein sequence ID" value="MBX8632642.1"/>
    <property type="molecule type" value="Genomic_DNA"/>
</dbReference>
<evidence type="ECO:0000313" key="2">
    <source>
        <dbReference type="EMBL" id="MBX8632642.1"/>
    </source>
</evidence>
<gene>
    <name evidence="2" type="ORF">J9259_09060</name>
</gene>
<dbReference type="PANTHER" id="PTHR32022:SF10">
    <property type="entry name" value="D-GLUTAMATE CYCLASE, MITOCHONDRIAL"/>
    <property type="match status" value="1"/>
</dbReference>
<proteinExistence type="predicted"/>
<dbReference type="AlphaFoldDB" id="A0A8J7YL54"/>
<dbReference type="InterPro" id="IPR025504">
    <property type="entry name" value="GLUCM_C"/>
</dbReference>
<feature type="domain" description="D-glutamate cyclase-like C-terminal" evidence="1">
    <location>
        <begin position="46"/>
        <end position="301"/>
    </location>
</feature>
<reference evidence="2" key="1">
    <citation type="submission" date="2021-04" db="EMBL/GenBank/DDBJ databases">
        <title>Genomic insights into ecological role and evolution of a novel Thermoplasmata order Candidatus Sysuiplasmatales.</title>
        <authorList>
            <person name="Yuan Y."/>
        </authorList>
    </citation>
    <scope>NUCLEOTIDE SEQUENCE</scope>
    <source>
        <strain evidence="2">YP2-bin.285</strain>
    </source>
</reference>
<dbReference type="Pfam" id="PF14336">
    <property type="entry name" value="GLUCM-like_C"/>
    <property type="match status" value="1"/>
</dbReference>
<dbReference type="Proteomes" id="UP000716004">
    <property type="component" value="Unassembled WGS sequence"/>
</dbReference>
<dbReference type="PANTHER" id="PTHR32022">
    <property type="entry name" value="D-GLUTAMATE CYCLASE, MITOCHONDRIAL"/>
    <property type="match status" value="1"/>
</dbReference>
<organism evidence="2 3">
    <name type="scientific">Candidatus Sysuiplasma superficiale</name>
    <dbReference type="NCBI Taxonomy" id="2823368"/>
    <lineage>
        <taxon>Archaea</taxon>
        <taxon>Methanobacteriati</taxon>
        <taxon>Thermoplasmatota</taxon>
        <taxon>Thermoplasmata</taxon>
        <taxon>Candidatus Sysuiplasmatales</taxon>
        <taxon>Candidatus Sysuiplasmataceae</taxon>
        <taxon>Candidatus Sysuiplasma</taxon>
    </lineage>
</organism>